<dbReference type="RefSeq" id="WP_255134823.1">
    <property type="nucleotide sequence ID" value="NZ_JANDBC010000002.1"/>
</dbReference>
<proteinExistence type="predicted"/>
<organism evidence="2 3">
    <name type="scientific">Gracilimonas sediminicola</name>
    <dbReference type="NCBI Taxonomy" id="2952158"/>
    <lineage>
        <taxon>Bacteria</taxon>
        <taxon>Pseudomonadati</taxon>
        <taxon>Balneolota</taxon>
        <taxon>Balneolia</taxon>
        <taxon>Balneolales</taxon>
        <taxon>Balneolaceae</taxon>
        <taxon>Gracilimonas</taxon>
    </lineage>
</organism>
<name>A0A9X2L478_9BACT</name>
<comment type="caution">
    <text evidence="2">The sequence shown here is derived from an EMBL/GenBank/DDBJ whole genome shotgun (WGS) entry which is preliminary data.</text>
</comment>
<reference evidence="2" key="1">
    <citation type="submission" date="2022-06" db="EMBL/GenBank/DDBJ databases">
        <title>Gracilimonas sp. CAU 1638 isolated from sea sediment.</title>
        <authorList>
            <person name="Kim W."/>
        </authorList>
    </citation>
    <scope>NUCLEOTIDE SEQUENCE</scope>
    <source>
        <strain evidence="2">CAU 1638</strain>
    </source>
</reference>
<protein>
    <recommendedName>
        <fullName evidence="1">FIMAH domain-containing protein</fullName>
    </recommendedName>
</protein>
<feature type="domain" description="FIMAH" evidence="1">
    <location>
        <begin position="202"/>
        <end position="270"/>
    </location>
</feature>
<accession>A0A9X2L478</accession>
<dbReference type="Pfam" id="PF22888">
    <property type="entry name" value="FIMAH"/>
    <property type="match status" value="1"/>
</dbReference>
<evidence type="ECO:0000313" key="2">
    <source>
        <dbReference type="EMBL" id="MCP9291949.1"/>
    </source>
</evidence>
<sequence length="279" mass="31659">MYRQIIICLLLLVISNSGFSQIERPDKAKGELKVNVIQSSDSAVYIFKYNIKNSETSEQVLASFSIALKDGSFYTKTVDSPENKKWYVDGLNKGFITGSAASKFIELPPENGLKPGESISISFSSEGLPAIHDFYTRGFAPPITFELLDTLYAQGYTDEEIFLDWKEESYKGITISPKEWPEDFDTSTFIDSLDSYQHRSCEELGWITNQGICNSLQVKLRNVRRHLERDKPKQARNVLHAFINQVEAQRGKHITEEGYALLYFNAEYLLDKLDSGGGY</sequence>
<evidence type="ECO:0000259" key="1">
    <source>
        <dbReference type="Pfam" id="PF22888"/>
    </source>
</evidence>
<dbReference type="Proteomes" id="UP001139125">
    <property type="component" value="Unassembled WGS sequence"/>
</dbReference>
<dbReference type="InterPro" id="IPR054470">
    <property type="entry name" value="FIMAH_dom"/>
</dbReference>
<evidence type="ECO:0000313" key="3">
    <source>
        <dbReference type="Proteomes" id="UP001139125"/>
    </source>
</evidence>
<gene>
    <name evidence="2" type="ORF">NM125_10215</name>
</gene>
<dbReference type="EMBL" id="JANDBC010000002">
    <property type="protein sequence ID" value="MCP9291949.1"/>
    <property type="molecule type" value="Genomic_DNA"/>
</dbReference>
<dbReference type="AlphaFoldDB" id="A0A9X2L478"/>
<keyword evidence="3" id="KW-1185">Reference proteome</keyword>